<dbReference type="PANTHER" id="PTHR11801">
    <property type="entry name" value="SIGNAL TRANSDUCER AND ACTIVATOR OF TRANSCRIPTION"/>
    <property type="match status" value="1"/>
</dbReference>
<dbReference type="GO" id="GO:0007165">
    <property type="term" value="P:signal transduction"/>
    <property type="evidence" value="ECO:0007669"/>
    <property type="project" value="InterPro"/>
</dbReference>
<keyword evidence="4" id="KW-1185">Reference proteome</keyword>
<feature type="compositionally biased region" description="Polar residues" evidence="2">
    <location>
        <begin position="355"/>
        <end position="364"/>
    </location>
</feature>
<dbReference type="OrthoDB" id="5827301at2759"/>
<protein>
    <submittedName>
        <fullName evidence="3">Uncharacterized protein</fullName>
    </submittedName>
</protein>
<evidence type="ECO:0000256" key="2">
    <source>
        <dbReference type="SAM" id="MobiDB-lite"/>
    </source>
</evidence>
<reference evidence="3 4" key="1">
    <citation type="journal article" date="2017" name="Curr. Biol.">
        <title>Genome architecture and evolution of a unichromosomal asexual nematode.</title>
        <authorList>
            <person name="Fradin H."/>
            <person name="Zegar C."/>
            <person name="Gutwein M."/>
            <person name="Lucas J."/>
            <person name="Kovtun M."/>
            <person name="Corcoran D."/>
            <person name="Baugh L.R."/>
            <person name="Kiontke K."/>
            <person name="Gunsalus K."/>
            <person name="Fitch D.H."/>
            <person name="Piano F."/>
        </authorList>
    </citation>
    <scope>NUCLEOTIDE SEQUENCE [LARGE SCALE GENOMIC DNA]</scope>
    <source>
        <strain evidence="3">PF1309</strain>
    </source>
</reference>
<name>A0A2A2LC14_9BILA</name>
<accession>A0A2A2LC14</accession>
<feature type="region of interest" description="Disordered" evidence="2">
    <location>
        <begin position="355"/>
        <end position="374"/>
    </location>
</feature>
<comment type="caution">
    <text evidence="3">The sequence shown here is derived from an EMBL/GenBank/DDBJ whole genome shotgun (WGS) entry which is preliminary data.</text>
</comment>
<dbReference type="Proteomes" id="UP000218231">
    <property type="component" value="Unassembled WGS sequence"/>
</dbReference>
<sequence>MTTAKSVSPNGPENLHKLLYDLLCALHSPRKTTEGLDDNLKEMLRQIIEVFGKKVQELEWNVNNEDQMCSFQGQWGYLTWSIISLMSRLGAGGRLTAVEKNIDEQLNTLLITLVNKTQKIATPRLRTKGYLDGYCNAFMQQYNAILGTVHSMYSHLDKAPHSIETTLTNFAESQLRPCLESFREMCNQHSNIVNTELRKAQLNRMANFVRIPDEPGAEVVRYYNYVFYILGALAARIQAFLGFRFECLHSSSFLFAQPDPIIRRLLDMIISTIEQLVSDGLFASEPLTSSILVTNNLFPFSCGCVAKAITFKHFEVQIVSEDTAAAIQAGNKSASLPGNFPSAALLAMKPTSGVKRNNATANQSGEGGNTAHKKSDVNSKEAVCLGPTFSLEHATWQASYPHLLCTTRQRDAVLLDTRAGSQQVGKRPLFYFYIKGTAFSASGGYFSVRSLSLPFAIATRRNQDCQVQRMMSSYTATCFWLYGTGKIDGLVLRWTDQPIEWRRLKELIREYFAVHGEVCRTLNDDDFILLENKMKCSECTDESMIEDSDDSTNPDRLITFKNVLCPHLRSDYATNGLRFSLWRGLLEVLQIFQEPRSSIRVLWDDFLIFGFIDIVNMTNLLMQHQSAMCIRLSLTYGGSICFTLRTPQGEIVHMEPIEAKKFQAKNIKEYVVDLAQAQNIEYLLTARQQLMRISDIVEKYKIGSDITTVKPKSSNVSHRGPVTMSNIVRYTPMRTVLVPCRQSPCSSLLDSSVLDPSPLPLSSAVPFCTSIPTSPILTPSTFSSSHMQDVDPNTNGPAFILPHYSHPQQANNQHCIPSNQQLYEQEMKMQQHYDVNGIPSDNCSDFALQLSRLMKSYGKSTSEVCEMLGYPMEATPRYDIVQPYIHSQPPYEFI</sequence>
<gene>
    <name evidence="3" type="ORF">WR25_25118</name>
</gene>
<keyword evidence="1" id="KW-0727">SH2 domain</keyword>
<dbReference type="EMBL" id="LIAE01006929">
    <property type="protein sequence ID" value="PAV83733.1"/>
    <property type="molecule type" value="Genomic_DNA"/>
</dbReference>
<dbReference type="SUPFAM" id="SSF49417">
    <property type="entry name" value="p53-like transcription factors"/>
    <property type="match status" value="1"/>
</dbReference>
<organism evidence="3 4">
    <name type="scientific">Diploscapter pachys</name>
    <dbReference type="NCBI Taxonomy" id="2018661"/>
    <lineage>
        <taxon>Eukaryota</taxon>
        <taxon>Metazoa</taxon>
        <taxon>Ecdysozoa</taxon>
        <taxon>Nematoda</taxon>
        <taxon>Chromadorea</taxon>
        <taxon>Rhabditida</taxon>
        <taxon>Rhabditina</taxon>
        <taxon>Rhabditomorpha</taxon>
        <taxon>Rhabditoidea</taxon>
        <taxon>Rhabditidae</taxon>
        <taxon>Diploscapter</taxon>
    </lineage>
</organism>
<dbReference type="AlphaFoldDB" id="A0A2A2LC14"/>
<dbReference type="InterPro" id="IPR008967">
    <property type="entry name" value="p53-like_TF_DNA-bd_sf"/>
</dbReference>
<proteinExistence type="predicted"/>
<dbReference type="GO" id="GO:0003700">
    <property type="term" value="F:DNA-binding transcription factor activity"/>
    <property type="evidence" value="ECO:0007669"/>
    <property type="project" value="InterPro"/>
</dbReference>
<evidence type="ECO:0000313" key="4">
    <source>
        <dbReference type="Proteomes" id="UP000218231"/>
    </source>
</evidence>
<dbReference type="InterPro" id="IPR001217">
    <property type="entry name" value="STAT"/>
</dbReference>
<evidence type="ECO:0000313" key="3">
    <source>
        <dbReference type="EMBL" id="PAV83733.1"/>
    </source>
</evidence>
<evidence type="ECO:0000256" key="1">
    <source>
        <dbReference type="ARBA" id="ARBA00022999"/>
    </source>
</evidence>